<feature type="non-terminal residue" evidence="2">
    <location>
        <position position="265"/>
    </location>
</feature>
<evidence type="ECO:0000259" key="1">
    <source>
        <dbReference type="Pfam" id="PF13485"/>
    </source>
</evidence>
<dbReference type="Gene3D" id="2.120.10.30">
    <property type="entry name" value="TolB, C-terminal domain"/>
    <property type="match status" value="1"/>
</dbReference>
<dbReference type="InterPro" id="IPR039568">
    <property type="entry name" value="Peptidase_MA-like_dom"/>
</dbReference>
<dbReference type="SUPFAM" id="SSF69304">
    <property type="entry name" value="Tricorn protease N-terminal domain"/>
    <property type="match status" value="1"/>
</dbReference>
<feature type="domain" description="Peptidase MA-like" evidence="1">
    <location>
        <begin position="35"/>
        <end position="148"/>
    </location>
</feature>
<protein>
    <recommendedName>
        <fullName evidence="1">Peptidase MA-like domain-containing protein</fullName>
    </recommendedName>
</protein>
<proteinExistence type="predicted"/>
<evidence type="ECO:0000313" key="2">
    <source>
        <dbReference type="EMBL" id="GAH19066.1"/>
    </source>
</evidence>
<reference evidence="2" key="1">
    <citation type="journal article" date="2014" name="Front. Microbiol.">
        <title>High frequency of phylogenetically diverse reductive dehalogenase-homologous genes in deep subseafloor sedimentary metagenomes.</title>
        <authorList>
            <person name="Kawai M."/>
            <person name="Futagami T."/>
            <person name="Toyoda A."/>
            <person name="Takaki Y."/>
            <person name="Nishi S."/>
            <person name="Hori S."/>
            <person name="Arai W."/>
            <person name="Tsubouchi T."/>
            <person name="Morono Y."/>
            <person name="Uchiyama I."/>
            <person name="Ito T."/>
            <person name="Fujiyama A."/>
            <person name="Inagaki F."/>
            <person name="Takami H."/>
        </authorList>
    </citation>
    <scope>NUCLEOTIDE SEQUENCE</scope>
    <source>
        <strain evidence="2">Expedition CK06-06</strain>
    </source>
</reference>
<dbReference type="InterPro" id="IPR011659">
    <property type="entry name" value="WD40"/>
</dbReference>
<dbReference type="EMBL" id="BARU01004232">
    <property type="protein sequence ID" value="GAH19066.1"/>
    <property type="molecule type" value="Genomic_DNA"/>
</dbReference>
<comment type="caution">
    <text evidence="2">The sequence shown here is derived from an EMBL/GenBank/DDBJ whole genome shotgun (WGS) entry which is preliminary data.</text>
</comment>
<dbReference type="Pfam" id="PF13485">
    <property type="entry name" value="Peptidase_MA_2"/>
    <property type="match status" value="1"/>
</dbReference>
<dbReference type="InterPro" id="IPR011042">
    <property type="entry name" value="6-blade_b-propeller_TolB-like"/>
</dbReference>
<feature type="non-terminal residue" evidence="2">
    <location>
        <position position="1"/>
    </location>
</feature>
<accession>X1DE55</accession>
<gene>
    <name evidence="2" type="ORF">S03H2_08638</name>
</gene>
<sequence length="265" mass="30457">VPFEGSYERFRHVINHELVHVFQFDILFGSRLGSVMQSEFMMSVPLWVMEGLAEFESLNWDSETESYLRDAVINNRLIPIQTLNYVYGYAVYKEGQSIYKFISETYGRKKMGELFHTLKQKKDLEKALKSTIGLSIDQLNREWSKSLKKRYWPLYDKKDELDLIARKLTDHKKLGNAYNISPSISPDGTKIAFLTDKEEYTEILIISAINGEILKKIARATQSATFENLHILRPGISWSRDGNKIAFSAKSGKGDVIYIADAEHG</sequence>
<dbReference type="Pfam" id="PF07676">
    <property type="entry name" value="PD40"/>
    <property type="match status" value="2"/>
</dbReference>
<name>X1DE55_9ZZZZ</name>
<dbReference type="AlphaFoldDB" id="X1DE55"/>
<organism evidence="2">
    <name type="scientific">marine sediment metagenome</name>
    <dbReference type="NCBI Taxonomy" id="412755"/>
    <lineage>
        <taxon>unclassified sequences</taxon>
        <taxon>metagenomes</taxon>
        <taxon>ecological metagenomes</taxon>
    </lineage>
</organism>